<comment type="caution">
    <text evidence="10">The sequence shown here is derived from an EMBL/GenBank/DDBJ whole genome shotgun (WGS) entry which is preliminary data.</text>
</comment>
<proteinExistence type="inferred from homology"/>
<feature type="region of interest" description="Disordered" evidence="8">
    <location>
        <begin position="301"/>
        <end position="334"/>
    </location>
</feature>
<evidence type="ECO:0000256" key="3">
    <source>
        <dbReference type="ARBA" id="ARBA00022448"/>
    </source>
</evidence>
<dbReference type="Proteomes" id="UP001230426">
    <property type="component" value="Unassembled WGS sequence"/>
</dbReference>
<gene>
    <name evidence="10" type="ORF">J2S55_001669</name>
</gene>
<dbReference type="SUPFAM" id="SSF52540">
    <property type="entry name" value="P-loop containing nucleoside triphosphate hydrolases"/>
    <property type="match status" value="1"/>
</dbReference>
<evidence type="ECO:0000256" key="6">
    <source>
        <dbReference type="ARBA" id="ARBA00022840"/>
    </source>
</evidence>
<comment type="subcellular location">
    <subcellularLocation>
        <location evidence="1">Cell membrane</location>
        <topology evidence="1">Peripheral membrane protein</topology>
    </subcellularLocation>
</comment>
<dbReference type="InterPro" id="IPR003593">
    <property type="entry name" value="AAA+_ATPase"/>
</dbReference>
<dbReference type="PANTHER" id="PTHR43297:SF2">
    <property type="entry name" value="DIPEPTIDE TRANSPORT ATP-BINDING PROTEIN DPPD"/>
    <property type="match status" value="1"/>
</dbReference>
<dbReference type="InterPro" id="IPR003439">
    <property type="entry name" value="ABC_transporter-like_ATP-bd"/>
</dbReference>
<keyword evidence="7" id="KW-0472">Membrane</keyword>
<dbReference type="InterPro" id="IPR017871">
    <property type="entry name" value="ABC_transporter-like_CS"/>
</dbReference>
<evidence type="ECO:0000259" key="9">
    <source>
        <dbReference type="PROSITE" id="PS50893"/>
    </source>
</evidence>
<dbReference type="NCBIfam" id="TIGR01727">
    <property type="entry name" value="oligo_HPY"/>
    <property type="match status" value="1"/>
</dbReference>
<dbReference type="PROSITE" id="PS00211">
    <property type="entry name" value="ABC_TRANSPORTER_1"/>
    <property type="match status" value="1"/>
</dbReference>
<keyword evidence="11" id="KW-1185">Reference proteome</keyword>
<dbReference type="Pfam" id="PF08352">
    <property type="entry name" value="oligo_HPY"/>
    <property type="match status" value="1"/>
</dbReference>
<sequence>MILEVRDLRVSFPAGTAVDGIGFTLDRGRTLGIVGESGSGKSASSLAIMGLHREAAVSGSIVFDGEELVGAPASRLRELRGRRMAMIFQDPLSSLHPFYTVGEQIAEAYRLHLRASRRAARERAVEMLAEVGIPEPRRRAGEYPHHFSGGMRQRVMIAMALSCEPDLLIADEPTTALDVTVQAQILELIKRIQEDRGVAVMMITHDLGVVARVADEVLVMYGGRTAEHAPAREVFRAPRHPYTRGLLASVPRLTAADGQDGGRLRAIPGNPPSLLAPPSGCRFHPRCARYAAAPHDACVTEVPEPRPAAPGGSGPPGAGHRTACHLAEIPGGTR</sequence>
<keyword evidence="6 10" id="KW-0067">ATP-binding</keyword>
<dbReference type="PANTHER" id="PTHR43297">
    <property type="entry name" value="OLIGOPEPTIDE TRANSPORT ATP-BINDING PROTEIN APPD"/>
    <property type="match status" value="1"/>
</dbReference>
<dbReference type="CDD" id="cd03257">
    <property type="entry name" value="ABC_NikE_OppD_transporters"/>
    <property type="match status" value="1"/>
</dbReference>
<organism evidence="10 11">
    <name type="scientific">Streptosporangium brasiliense</name>
    <dbReference type="NCBI Taxonomy" id="47480"/>
    <lineage>
        <taxon>Bacteria</taxon>
        <taxon>Bacillati</taxon>
        <taxon>Actinomycetota</taxon>
        <taxon>Actinomycetes</taxon>
        <taxon>Streptosporangiales</taxon>
        <taxon>Streptosporangiaceae</taxon>
        <taxon>Streptosporangium</taxon>
    </lineage>
</organism>
<dbReference type="InterPro" id="IPR027417">
    <property type="entry name" value="P-loop_NTPase"/>
</dbReference>
<dbReference type="GO" id="GO:0005524">
    <property type="term" value="F:ATP binding"/>
    <property type="evidence" value="ECO:0007669"/>
    <property type="project" value="UniProtKB-KW"/>
</dbReference>
<dbReference type="InterPro" id="IPR013563">
    <property type="entry name" value="Oligopep_ABC_C"/>
</dbReference>
<dbReference type="Gene3D" id="3.40.50.300">
    <property type="entry name" value="P-loop containing nucleotide triphosphate hydrolases"/>
    <property type="match status" value="1"/>
</dbReference>
<evidence type="ECO:0000256" key="1">
    <source>
        <dbReference type="ARBA" id="ARBA00004202"/>
    </source>
</evidence>
<feature type="domain" description="ABC transporter" evidence="9">
    <location>
        <begin position="3"/>
        <end position="247"/>
    </location>
</feature>
<keyword evidence="5" id="KW-0547">Nucleotide-binding</keyword>
<dbReference type="Pfam" id="PF00005">
    <property type="entry name" value="ABC_tran"/>
    <property type="match status" value="1"/>
</dbReference>
<dbReference type="RefSeq" id="WP_306858461.1">
    <property type="nucleotide sequence ID" value="NZ_JAUSRB010000001.1"/>
</dbReference>
<dbReference type="SMART" id="SM00382">
    <property type="entry name" value="AAA"/>
    <property type="match status" value="1"/>
</dbReference>
<keyword evidence="4" id="KW-1003">Cell membrane</keyword>
<protein>
    <submittedName>
        <fullName evidence="10">Peptide/nickel transport system ATP-binding protein</fullName>
    </submittedName>
</protein>
<accession>A0ABT9QZJ7</accession>
<evidence type="ECO:0000256" key="4">
    <source>
        <dbReference type="ARBA" id="ARBA00022475"/>
    </source>
</evidence>
<reference evidence="10 11" key="1">
    <citation type="submission" date="2023-07" db="EMBL/GenBank/DDBJ databases">
        <title>Sequencing the genomes of 1000 actinobacteria strains.</title>
        <authorList>
            <person name="Klenk H.-P."/>
        </authorList>
    </citation>
    <scope>NUCLEOTIDE SEQUENCE [LARGE SCALE GENOMIC DNA]</scope>
    <source>
        <strain evidence="10 11">DSM 44109</strain>
    </source>
</reference>
<evidence type="ECO:0000313" key="11">
    <source>
        <dbReference type="Proteomes" id="UP001230426"/>
    </source>
</evidence>
<evidence type="ECO:0000256" key="8">
    <source>
        <dbReference type="SAM" id="MobiDB-lite"/>
    </source>
</evidence>
<evidence type="ECO:0000256" key="5">
    <source>
        <dbReference type="ARBA" id="ARBA00022741"/>
    </source>
</evidence>
<dbReference type="EMBL" id="JAUSRB010000001">
    <property type="protein sequence ID" value="MDP9862410.1"/>
    <property type="molecule type" value="Genomic_DNA"/>
</dbReference>
<name>A0ABT9QZJ7_9ACTN</name>
<evidence type="ECO:0000313" key="10">
    <source>
        <dbReference type="EMBL" id="MDP9862410.1"/>
    </source>
</evidence>
<evidence type="ECO:0000256" key="7">
    <source>
        <dbReference type="ARBA" id="ARBA00023136"/>
    </source>
</evidence>
<evidence type="ECO:0000256" key="2">
    <source>
        <dbReference type="ARBA" id="ARBA00005417"/>
    </source>
</evidence>
<comment type="similarity">
    <text evidence="2">Belongs to the ABC transporter superfamily.</text>
</comment>
<dbReference type="PROSITE" id="PS50893">
    <property type="entry name" value="ABC_TRANSPORTER_2"/>
    <property type="match status" value="1"/>
</dbReference>
<keyword evidence="3" id="KW-0813">Transport</keyword>
<dbReference type="InterPro" id="IPR050388">
    <property type="entry name" value="ABC_Ni/Peptide_Import"/>
</dbReference>